<feature type="transmembrane region" description="Helical" evidence="1">
    <location>
        <begin position="58"/>
        <end position="78"/>
    </location>
</feature>
<dbReference type="RefSeq" id="WP_249863544.1">
    <property type="nucleotide sequence ID" value="NZ_CP027059.1"/>
</dbReference>
<sequence>MRIRIQYFVAVVITMILGLSSRRFADRIPELIAEHAGDMLWAAMVYFGFRFVFVRRGFILAAALSIVFSYAVEFSQLYQAAWINRLRDTVLGALVLGKGFLPADLLRYLLGIAIACGMDACWPRRKR</sequence>
<proteinExistence type="predicted"/>
<dbReference type="Proteomes" id="UP001057134">
    <property type="component" value="Chromosome"/>
</dbReference>
<evidence type="ECO:0000313" key="3">
    <source>
        <dbReference type="Proteomes" id="UP001057134"/>
    </source>
</evidence>
<keyword evidence="1" id="KW-0472">Membrane</keyword>
<evidence type="ECO:0000256" key="1">
    <source>
        <dbReference type="SAM" id="Phobius"/>
    </source>
</evidence>
<dbReference type="Pfam" id="PF10990">
    <property type="entry name" value="DUF2809"/>
    <property type="match status" value="1"/>
</dbReference>
<dbReference type="EMBL" id="CP027059">
    <property type="protein sequence ID" value="UQZ81303.1"/>
    <property type="molecule type" value="Genomic_DNA"/>
</dbReference>
<organism evidence="2 3">
    <name type="scientific">Paenibacillus konkukensis</name>
    <dbReference type="NCBI Taxonomy" id="2020716"/>
    <lineage>
        <taxon>Bacteria</taxon>
        <taxon>Bacillati</taxon>
        <taxon>Bacillota</taxon>
        <taxon>Bacilli</taxon>
        <taxon>Bacillales</taxon>
        <taxon>Paenibacillaceae</taxon>
        <taxon>Paenibacillus</taxon>
    </lineage>
</organism>
<protein>
    <recommendedName>
        <fullName evidence="4">DUF2809 domain-containing protein</fullName>
    </recommendedName>
</protein>
<reference evidence="2" key="2">
    <citation type="journal article" date="2021" name="J Anim Sci Technol">
        <title>Complete genome sequence of Paenibacillus konkukensis sp. nov. SK3146 as a potential probiotic strain.</title>
        <authorList>
            <person name="Jung H.I."/>
            <person name="Park S."/>
            <person name="Niu K.M."/>
            <person name="Lee S.W."/>
            <person name="Kothari D."/>
            <person name="Yi K.J."/>
            <person name="Kim S.K."/>
        </authorList>
    </citation>
    <scope>NUCLEOTIDE SEQUENCE</scope>
    <source>
        <strain evidence="2">SK3146</strain>
    </source>
</reference>
<keyword evidence="1" id="KW-0812">Transmembrane</keyword>
<dbReference type="InterPro" id="IPR021257">
    <property type="entry name" value="DUF2809"/>
</dbReference>
<reference evidence="2" key="1">
    <citation type="submission" date="2018-02" db="EMBL/GenBank/DDBJ databases">
        <authorList>
            <person name="Kim S.-K."/>
            <person name="Jung H.-I."/>
            <person name="Lee S.-W."/>
        </authorList>
    </citation>
    <scope>NUCLEOTIDE SEQUENCE</scope>
    <source>
        <strain evidence="2">SK3146</strain>
    </source>
</reference>
<name>A0ABY4RGB3_9BACL</name>
<accession>A0ABY4RGB3</accession>
<gene>
    <name evidence="2" type="ORF">SK3146_00459</name>
</gene>
<keyword evidence="3" id="KW-1185">Reference proteome</keyword>
<evidence type="ECO:0000313" key="2">
    <source>
        <dbReference type="EMBL" id="UQZ81303.1"/>
    </source>
</evidence>
<keyword evidence="1" id="KW-1133">Transmembrane helix</keyword>
<evidence type="ECO:0008006" key="4">
    <source>
        <dbReference type="Google" id="ProtNLM"/>
    </source>
</evidence>